<feature type="compositionally biased region" description="Basic and acidic residues" evidence="1">
    <location>
        <begin position="28"/>
        <end position="45"/>
    </location>
</feature>
<reference evidence="2" key="1">
    <citation type="journal article" date="2022" name="bioRxiv">
        <title>Sequencing and chromosome-scale assembly of the giantPleurodeles waltlgenome.</title>
        <authorList>
            <person name="Brown T."/>
            <person name="Elewa A."/>
            <person name="Iarovenko S."/>
            <person name="Subramanian E."/>
            <person name="Araus A.J."/>
            <person name="Petzold A."/>
            <person name="Susuki M."/>
            <person name="Suzuki K.-i.T."/>
            <person name="Hayashi T."/>
            <person name="Toyoda A."/>
            <person name="Oliveira C."/>
            <person name="Osipova E."/>
            <person name="Leigh N.D."/>
            <person name="Simon A."/>
            <person name="Yun M.H."/>
        </authorList>
    </citation>
    <scope>NUCLEOTIDE SEQUENCE</scope>
    <source>
        <strain evidence="2">20211129_DDA</strain>
        <tissue evidence="2">Liver</tissue>
    </source>
</reference>
<sequence>MPEEAGSLGKRNRQEDPEAVGVLNPIQERSERSAAGEGNRRRTANEADGGIMKVGPGTGLQGIDAPTATDTTSAEDALEKGDAEGPAMFWEECGPLRKLADKEGKIKSKKGEMNYGRVKEGQKEGREIVKKEGMKGKVKMNGKEK</sequence>
<gene>
    <name evidence="2" type="ORF">NDU88_003919</name>
</gene>
<accession>A0AAV7W3I4</accession>
<dbReference type="EMBL" id="JANPWB010000002">
    <property type="protein sequence ID" value="KAJ1208535.1"/>
    <property type="molecule type" value="Genomic_DNA"/>
</dbReference>
<feature type="region of interest" description="Disordered" evidence="1">
    <location>
        <begin position="1"/>
        <end position="86"/>
    </location>
</feature>
<protein>
    <submittedName>
        <fullName evidence="2">Uncharacterized protein</fullName>
    </submittedName>
</protein>
<evidence type="ECO:0000313" key="2">
    <source>
        <dbReference type="EMBL" id="KAJ1208535.1"/>
    </source>
</evidence>
<feature type="region of interest" description="Disordered" evidence="1">
    <location>
        <begin position="104"/>
        <end position="145"/>
    </location>
</feature>
<proteinExistence type="predicted"/>
<dbReference type="AlphaFoldDB" id="A0AAV7W3I4"/>
<evidence type="ECO:0000256" key="1">
    <source>
        <dbReference type="SAM" id="MobiDB-lite"/>
    </source>
</evidence>
<keyword evidence="3" id="KW-1185">Reference proteome</keyword>
<dbReference type="Proteomes" id="UP001066276">
    <property type="component" value="Chromosome 1_2"/>
</dbReference>
<evidence type="ECO:0000313" key="3">
    <source>
        <dbReference type="Proteomes" id="UP001066276"/>
    </source>
</evidence>
<name>A0AAV7W3I4_PLEWA</name>
<comment type="caution">
    <text evidence="2">The sequence shown here is derived from an EMBL/GenBank/DDBJ whole genome shotgun (WGS) entry which is preliminary data.</text>
</comment>
<organism evidence="2 3">
    <name type="scientific">Pleurodeles waltl</name>
    <name type="common">Iberian ribbed newt</name>
    <dbReference type="NCBI Taxonomy" id="8319"/>
    <lineage>
        <taxon>Eukaryota</taxon>
        <taxon>Metazoa</taxon>
        <taxon>Chordata</taxon>
        <taxon>Craniata</taxon>
        <taxon>Vertebrata</taxon>
        <taxon>Euteleostomi</taxon>
        <taxon>Amphibia</taxon>
        <taxon>Batrachia</taxon>
        <taxon>Caudata</taxon>
        <taxon>Salamandroidea</taxon>
        <taxon>Salamandridae</taxon>
        <taxon>Pleurodelinae</taxon>
        <taxon>Pleurodeles</taxon>
    </lineage>
</organism>